<evidence type="ECO:0008006" key="3">
    <source>
        <dbReference type="Google" id="ProtNLM"/>
    </source>
</evidence>
<reference evidence="2" key="1">
    <citation type="journal article" date="2019" name="Int. J. Syst. Evol. Microbiol.">
        <title>The Global Catalogue of Microorganisms (GCM) 10K type strain sequencing project: providing services to taxonomists for standard genome sequencing and annotation.</title>
        <authorList>
            <consortium name="The Broad Institute Genomics Platform"/>
            <consortium name="The Broad Institute Genome Sequencing Center for Infectious Disease"/>
            <person name="Wu L."/>
            <person name="Ma J."/>
        </authorList>
    </citation>
    <scope>NUCLEOTIDE SEQUENCE [LARGE SCALE GENOMIC DNA]</scope>
    <source>
        <strain evidence="2">CGMCC 1.18437</strain>
    </source>
</reference>
<comment type="caution">
    <text evidence="1">The sequence shown here is derived from an EMBL/GenBank/DDBJ whole genome shotgun (WGS) entry which is preliminary data.</text>
</comment>
<evidence type="ECO:0000313" key="1">
    <source>
        <dbReference type="EMBL" id="GHF57321.1"/>
    </source>
</evidence>
<sequence length="190" mass="20334">MSSVGRAVRVDDDMIRSFLTLPLLSAALLGTAGAVPVKLANLPLSVEPNAKLLTLSSEGIRTAFPAATGRPDAVFMTEDRKVSVAFEWRASKLAVNEVEKLVAQFPAVIRAQVPNVKTLKATLLQVGGAPWAQFVFTTPPSAAQGDDLRRELLVTSLGGRMLVLTIAGNLKDYSRNEAVVRTLTNSVHLN</sequence>
<keyword evidence="2" id="KW-1185">Reference proteome</keyword>
<protein>
    <recommendedName>
        <fullName evidence="3">DUF1795 domain-containing protein</fullName>
    </recommendedName>
</protein>
<accession>A0ABQ3JSX1</accession>
<dbReference type="Proteomes" id="UP000619376">
    <property type="component" value="Unassembled WGS sequence"/>
</dbReference>
<evidence type="ECO:0000313" key="2">
    <source>
        <dbReference type="Proteomes" id="UP000619376"/>
    </source>
</evidence>
<name>A0ABQ3JSX1_9DEIO</name>
<organism evidence="1 2">
    <name type="scientific">Deinococcus metalli</name>
    <dbReference type="NCBI Taxonomy" id="1141878"/>
    <lineage>
        <taxon>Bacteria</taxon>
        <taxon>Thermotogati</taxon>
        <taxon>Deinococcota</taxon>
        <taxon>Deinococci</taxon>
        <taxon>Deinococcales</taxon>
        <taxon>Deinococcaceae</taxon>
        <taxon>Deinococcus</taxon>
    </lineage>
</organism>
<proteinExistence type="predicted"/>
<gene>
    <name evidence="1" type="ORF">GCM10017781_37090</name>
</gene>
<dbReference type="EMBL" id="BNAJ01000011">
    <property type="protein sequence ID" value="GHF57321.1"/>
    <property type="molecule type" value="Genomic_DNA"/>
</dbReference>